<evidence type="ECO:0000313" key="1">
    <source>
        <dbReference type="EMBL" id="GBN90799.1"/>
    </source>
</evidence>
<accession>A0A4Y2SUD2</accession>
<organism evidence="1 2">
    <name type="scientific">Araneus ventricosus</name>
    <name type="common">Orbweaver spider</name>
    <name type="synonym">Epeira ventricosa</name>
    <dbReference type="NCBI Taxonomy" id="182803"/>
    <lineage>
        <taxon>Eukaryota</taxon>
        <taxon>Metazoa</taxon>
        <taxon>Ecdysozoa</taxon>
        <taxon>Arthropoda</taxon>
        <taxon>Chelicerata</taxon>
        <taxon>Arachnida</taxon>
        <taxon>Araneae</taxon>
        <taxon>Araneomorphae</taxon>
        <taxon>Entelegynae</taxon>
        <taxon>Araneoidea</taxon>
        <taxon>Araneidae</taxon>
        <taxon>Araneus</taxon>
    </lineage>
</organism>
<reference evidence="1 2" key="1">
    <citation type="journal article" date="2019" name="Sci. Rep.">
        <title>Orb-weaving spider Araneus ventricosus genome elucidates the spidroin gene catalogue.</title>
        <authorList>
            <person name="Kono N."/>
            <person name="Nakamura H."/>
            <person name="Ohtoshi R."/>
            <person name="Moran D.A.P."/>
            <person name="Shinohara A."/>
            <person name="Yoshida Y."/>
            <person name="Fujiwara M."/>
            <person name="Mori M."/>
            <person name="Tomita M."/>
            <person name="Arakawa K."/>
        </authorList>
    </citation>
    <scope>NUCLEOTIDE SEQUENCE [LARGE SCALE GENOMIC DNA]</scope>
</reference>
<protein>
    <submittedName>
        <fullName evidence="1">Uncharacterized protein</fullName>
    </submittedName>
</protein>
<dbReference type="OrthoDB" id="8052063at2759"/>
<dbReference type="EMBL" id="BGPR01023545">
    <property type="protein sequence ID" value="GBN90799.1"/>
    <property type="molecule type" value="Genomic_DNA"/>
</dbReference>
<gene>
    <name evidence="1" type="ORF">AVEN_216091_1</name>
</gene>
<name>A0A4Y2SUD2_ARAVE</name>
<sequence length="84" mass="9916">MFIFSRRVLQLTGYVLYVNYMTECLSSDEFVVKEHYAQRLPEIIPLDFSLWGYVKDIVYQTPVSNISVSKERIQLAIFTVDRKC</sequence>
<comment type="caution">
    <text evidence="1">The sequence shown here is derived from an EMBL/GenBank/DDBJ whole genome shotgun (WGS) entry which is preliminary data.</text>
</comment>
<evidence type="ECO:0000313" key="2">
    <source>
        <dbReference type="Proteomes" id="UP000499080"/>
    </source>
</evidence>
<keyword evidence="2" id="KW-1185">Reference proteome</keyword>
<proteinExistence type="predicted"/>
<dbReference type="Proteomes" id="UP000499080">
    <property type="component" value="Unassembled WGS sequence"/>
</dbReference>
<dbReference type="AlphaFoldDB" id="A0A4Y2SUD2"/>